<dbReference type="RefSeq" id="WP_141953774.1">
    <property type="nucleotide sequence ID" value="NZ_VFOZ01000001.1"/>
</dbReference>
<accession>A0A543CEI6</accession>
<evidence type="ECO:0000259" key="1">
    <source>
        <dbReference type="Pfam" id="PF13349"/>
    </source>
</evidence>
<dbReference type="InterPro" id="IPR025164">
    <property type="entry name" value="Toastrack_DUF4097"/>
</dbReference>
<dbReference type="EMBL" id="VFOZ01000001">
    <property type="protein sequence ID" value="TQL95513.1"/>
    <property type="molecule type" value="Genomic_DNA"/>
</dbReference>
<proteinExistence type="predicted"/>
<gene>
    <name evidence="2" type="ORF">FB559_1016</name>
</gene>
<dbReference type="AlphaFoldDB" id="A0A543CEI6"/>
<dbReference type="Proteomes" id="UP000316096">
    <property type="component" value="Unassembled WGS sequence"/>
</dbReference>
<reference evidence="2 3" key="1">
    <citation type="submission" date="2019-06" db="EMBL/GenBank/DDBJ databases">
        <title>Sequencing the genomes of 1000 actinobacteria strains.</title>
        <authorList>
            <person name="Klenk H.-P."/>
        </authorList>
    </citation>
    <scope>NUCLEOTIDE SEQUENCE [LARGE SCALE GENOMIC DNA]</scope>
    <source>
        <strain evidence="2 3">DSM 102200</strain>
    </source>
</reference>
<evidence type="ECO:0000313" key="2">
    <source>
        <dbReference type="EMBL" id="TQL95513.1"/>
    </source>
</evidence>
<dbReference type="OrthoDB" id="3367592at2"/>
<dbReference type="Pfam" id="PF13349">
    <property type="entry name" value="DUF4097"/>
    <property type="match status" value="1"/>
</dbReference>
<protein>
    <submittedName>
        <fullName evidence="2">Putative adhesin</fullName>
    </submittedName>
</protein>
<feature type="domain" description="DUF4097" evidence="1">
    <location>
        <begin position="54"/>
        <end position="258"/>
    </location>
</feature>
<sequence length="275" mass="28342">MARWTVDEPTKIDFDGVVALKANIVAGTVSVLPTGDRPTLHVSEISGHPLEVVHEAGMLSLTQKRSGMEGVLKWLQNTKGRTTITVTVPEDCPVTLNLVTANAIVTGMSGRVSVRTASGDVTFDGVTGTIDANTATGAIEGQGVGGSVTFNSVSGDLALAGGAVDRLNAHSVSGRITTDVDLRAAARVQVRTVSGEVTMRLPKSTSAKVTLSSMGGRIDAAFDGLGREERGVPKSVTGTLGDGTASLTVNSVSGAVTLLSRPDPEALKREGDHDR</sequence>
<keyword evidence="3" id="KW-1185">Reference proteome</keyword>
<organism evidence="2 3">
    <name type="scientific">Actinoallomurus bryophytorum</name>
    <dbReference type="NCBI Taxonomy" id="1490222"/>
    <lineage>
        <taxon>Bacteria</taxon>
        <taxon>Bacillati</taxon>
        <taxon>Actinomycetota</taxon>
        <taxon>Actinomycetes</taxon>
        <taxon>Streptosporangiales</taxon>
        <taxon>Thermomonosporaceae</taxon>
        <taxon>Actinoallomurus</taxon>
    </lineage>
</organism>
<comment type="caution">
    <text evidence="2">The sequence shown here is derived from an EMBL/GenBank/DDBJ whole genome shotgun (WGS) entry which is preliminary data.</text>
</comment>
<evidence type="ECO:0000313" key="3">
    <source>
        <dbReference type="Proteomes" id="UP000316096"/>
    </source>
</evidence>
<name>A0A543CEI6_9ACTN</name>